<dbReference type="GO" id="GO:0008784">
    <property type="term" value="F:alanine racemase activity"/>
    <property type="evidence" value="ECO:0007669"/>
    <property type="project" value="UniProtKB-UniRule"/>
</dbReference>
<feature type="binding site" evidence="7 9">
    <location>
        <position position="130"/>
    </location>
    <ligand>
        <name>substrate</name>
    </ligand>
</feature>
<dbReference type="SMART" id="SM01005">
    <property type="entry name" value="Ala_racemase_C"/>
    <property type="match status" value="1"/>
</dbReference>
<keyword evidence="6 7" id="KW-0413">Isomerase</keyword>
<dbReference type="InterPro" id="IPR000821">
    <property type="entry name" value="Ala_racemase"/>
</dbReference>
<dbReference type="SUPFAM" id="SSF51419">
    <property type="entry name" value="PLP-binding barrel"/>
    <property type="match status" value="1"/>
</dbReference>
<dbReference type="InterPro" id="IPR001608">
    <property type="entry name" value="Ala_racemase_N"/>
</dbReference>
<dbReference type="AlphaFoldDB" id="A0A4R2KSD8"/>
<keyword evidence="12" id="KW-1185">Reference proteome</keyword>
<dbReference type="GO" id="GO:0030170">
    <property type="term" value="F:pyridoxal phosphate binding"/>
    <property type="evidence" value="ECO:0007669"/>
    <property type="project" value="UniProtKB-UniRule"/>
</dbReference>
<dbReference type="SUPFAM" id="SSF50621">
    <property type="entry name" value="Alanine racemase C-terminal domain-like"/>
    <property type="match status" value="1"/>
</dbReference>
<evidence type="ECO:0000256" key="4">
    <source>
        <dbReference type="ARBA" id="ARBA00013089"/>
    </source>
</evidence>
<sequence length="350" mass="36737">MATGSLTIDLDALARNWTALDRASGPGVETGAVVKADGYGLGAAHVARTLARAGARRFFVAVAEEGAAIREALGRGPEICVFGGHMAGDTDMIGDLDLIPMLNSVEQLTRHFEALPGHPFGIQLDTGMNRLGMEPAEWAAVRDIALAAGPRLLMSHLACADEDTTGFNGKQLATFREMTEGCGVPRSLSATGGILLGPEYHFDVTRPGIGLYGARPFADAAPVVTLSLPVIQAREVEPGEAVGYGCTWVAGDRRRVATVAGGYADGILRYLTNRGTLWADGHPCPILGRVSMDLITADITGLPRMPDALDLIGPDQSVDDVADIAQTIGYEVLTSLGARYARHYTGGTGP</sequence>
<feature type="modified residue" description="N6-(pyridoxal phosphate)lysine" evidence="7 8">
    <location>
        <position position="35"/>
    </location>
</feature>
<dbReference type="Gene3D" id="2.40.37.10">
    <property type="entry name" value="Lyase, Ornithine Decarboxylase, Chain A, domain 1"/>
    <property type="match status" value="1"/>
</dbReference>
<dbReference type="InterPro" id="IPR029066">
    <property type="entry name" value="PLP-binding_barrel"/>
</dbReference>
<dbReference type="Pfam" id="PF01168">
    <property type="entry name" value="Ala_racemase_N"/>
    <property type="match status" value="1"/>
</dbReference>
<comment type="cofactor">
    <cofactor evidence="2 7 8">
        <name>pyridoxal 5'-phosphate</name>
        <dbReference type="ChEBI" id="CHEBI:597326"/>
    </cofactor>
</comment>
<protein>
    <recommendedName>
        <fullName evidence="4 7">Alanine racemase</fullName>
        <ecNumber evidence="4 7">5.1.1.1</ecNumber>
    </recommendedName>
</protein>
<evidence type="ECO:0000256" key="5">
    <source>
        <dbReference type="ARBA" id="ARBA00022898"/>
    </source>
</evidence>
<evidence type="ECO:0000256" key="9">
    <source>
        <dbReference type="PIRSR" id="PIRSR600821-52"/>
    </source>
</evidence>
<dbReference type="GO" id="GO:0030632">
    <property type="term" value="P:D-alanine biosynthetic process"/>
    <property type="evidence" value="ECO:0007669"/>
    <property type="project" value="UniProtKB-UniRule"/>
</dbReference>
<dbReference type="Gene3D" id="3.20.20.10">
    <property type="entry name" value="Alanine racemase"/>
    <property type="match status" value="1"/>
</dbReference>
<dbReference type="Pfam" id="PF00842">
    <property type="entry name" value="Ala_racemase_C"/>
    <property type="match status" value="1"/>
</dbReference>
<evidence type="ECO:0000259" key="10">
    <source>
        <dbReference type="SMART" id="SM01005"/>
    </source>
</evidence>
<feature type="active site" description="Proton acceptor; specific for D-alanine" evidence="7">
    <location>
        <position position="35"/>
    </location>
</feature>
<dbReference type="EMBL" id="SLWW01000003">
    <property type="protein sequence ID" value="TCO73068.1"/>
    <property type="molecule type" value="Genomic_DNA"/>
</dbReference>
<dbReference type="NCBIfam" id="TIGR00492">
    <property type="entry name" value="alr"/>
    <property type="match status" value="1"/>
</dbReference>
<comment type="caution">
    <text evidence="11">The sequence shown here is derived from an EMBL/GenBank/DDBJ whole genome shotgun (WGS) entry which is preliminary data.</text>
</comment>
<dbReference type="CDD" id="cd00430">
    <property type="entry name" value="PLPDE_III_AR"/>
    <property type="match status" value="1"/>
</dbReference>
<proteinExistence type="inferred from homology"/>
<dbReference type="Proteomes" id="UP000295142">
    <property type="component" value="Unassembled WGS sequence"/>
</dbReference>
<evidence type="ECO:0000256" key="2">
    <source>
        <dbReference type="ARBA" id="ARBA00001933"/>
    </source>
</evidence>
<accession>A0A4R2KSD8</accession>
<comment type="catalytic activity">
    <reaction evidence="1 7">
        <text>L-alanine = D-alanine</text>
        <dbReference type="Rhea" id="RHEA:20249"/>
        <dbReference type="ChEBI" id="CHEBI:57416"/>
        <dbReference type="ChEBI" id="CHEBI:57972"/>
        <dbReference type="EC" id="5.1.1.1"/>
    </reaction>
</comment>
<evidence type="ECO:0000313" key="11">
    <source>
        <dbReference type="EMBL" id="TCO73068.1"/>
    </source>
</evidence>
<evidence type="ECO:0000256" key="1">
    <source>
        <dbReference type="ARBA" id="ARBA00000316"/>
    </source>
</evidence>
<evidence type="ECO:0000256" key="8">
    <source>
        <dbReference type="PIRSR" id="PIRSR600821-50"/>
    </source>
</evidence>
<dbReference type="PRINTS" id="PR00992">
    <property type="entry name" value="ALARACEMASE"/>
</dbReference>
<evidence type="ECO:0000256" key="6">
    <source>
        <dbReference type="ARBA" id="ARBA00023235"/>
    </source>
</evidence>
<dbReference type="GO" id="GO:0005829">
    <property type="term" value="C:cytosol"/>
    <property type="evidence" value="ECO:0007669"/>
    <property type="project" value="TreeGrafter"/>
</dbReference>
<keyword evidence="5 7" id="KW-0663">Pyridoxal phosphate</keyword>
<organism evidence="11 12">
    <name type="scientific">Rhodovulum euryhalinum</name>
    <dbReference type="NCBI Taxonomy" id="35805"/>
    <lineage>
        <taxon>Bacteria</taxon>
        <taxon>Pseudomonadati</taxon>
        <taxon>Pseudomonadota</taxon>
        <taxon>Alphaproteobacteria</taxon>
        <taxon>Rhodobacterales</taxon>
        <taxon>Paracoccaceae</taxon>
        <taxon>Rhodovulum</taxon>
    </lineage>
</organism>
<dbReference type="PANTHER" id="PTHR30511:SF0">
    <property type="entry name" value="ALANINE RACEMASE, CATABOLIC-RELATED"/>
    <property type="match status" value="1"/>
</dbReference>
<dbReference type="RefSeq" id="WP_132542682.1">
    <property type="nucleotide sequence ID" value="NZ_SLWW01000003.1"/>
</dbReference>
<dbReference type="UniPathway" id="UPA00042">
    <property type="reaction ID" value="UER00497"/>
</dbReference>
<comment type="function">
    <text evidence="7">Catalyzes the interconversion of L-alanine and D-alanine. May also act on other amino acids.</text>
</comment>
<reference evidence="11 12" key="1">
    <citation type="submission" date="2019-03" db="EMBL/GenBank/DDBJ databases">
        <title>Genomic Encyclopedia of Type Strains, Phase IV (KMG-IV): sequencing the most valuable type-strain genomes for metagenomic binning, comparative biology and taxonomic classification.</title>
        <authorList>
            <person name="Goeker M."/>
        </authorList>
    </citation>
    <scope>NUCLEOTIDE SEQUENCE [LARGE SCALE GENOMIC DNA]</scope>
    <source>
        <strain evidence="11 12">DSM 4868</strain>
    </source>
</reference>
<dbReference type="InterPro" id="IPR011079">
    <property type="entry name" value="Ala_racemase_C"/>
</dbReference>
<comment type="pathway">
    <text evidence="7">Amino-acid biosynthesis; D-alanine biosynthesis; D-alanine from L-alanine: step 1/1.</text>
</comment>
<dbReference type="HAMAP" id="MF_01201">
    <property type="entry name" value="Ala_racemase"/>
    <property type="match status" value="1"/>
</dbReference>
<dbReference type="PROSITE" id="PS00395">
    <property type="entry name" value="ALANINE_RACEMASE"/>
    <property type="match status" value="1"/>
</dbReference>
<evidence type="ECO:0000313" key="12">
    <source>
        <dbReference type="Proteomes" id="UP000295142"/>
    </source>
</evidence>
<dbReference type="InterPro" id="IPR009006">
    <property type="entry name" value="Ala_racemase/Decarboxylase_C"/>
</dbReference>
<comment type="similarity">
    <text evidence="3 7">Belongs to the alanine racemase family.</text>
</comment>
<feature type="active site" description="Proton acceptor; specific for L-alanine" evidence="7">
    <location>
        <position position="244"/>
    </location>
</feature>
<dbReference type="InterPro" id="IPR020622">
    <property type="entry name" value="Ala_racemase_pyridoxalP-BS"/>
</dbReference>
<feature type="domain" description="Alanine racemase C-terminal" evidence="10">
    <location>
        <begin position="223"/>
        <end position="345"/>
    </location>
</feature>
<evidence type="ECO:0000256" key="3">
    <source>
        <dbReference type="ARBA" id="ARBA00007880"/>
    </source>
</evidence>
<dbReference type="PANTHER" id="PTHR30511">
    <property type="entry name" value="ALANINE RACEMASE"/>
    <property type="match status" value="1"/>
</dbReference>
<name>A0A4R2KSD8_9RHOB</name>
<feature type="binding site" evidence="7 9">
    <location>
        <position position="292"/>
    </location>
    <ligand>
        <name>substrate</name>
    </ligand>
</feature>
<dbReference type="EC" id="5.1.1.1" evidence="4 7"/>
<gene>
    <name evidence="11" type="ORF">EV655_103297</name>
</gene>
<dbReference type="OrthoDB" id="9813814at2"/>
<evidence type="ECO:0000256" key="7">
    <source>
        <dbReference type="HAMAP-Rule" id="MF_01201"/>
    </source>
</evidence>